<evidence type="ECO:0000313" key="3">
    <source>
        <dbReference type="Proteomes" id="UP001385951"/>
    </source>
</evidence>
<reference evidence="2 3" key="1">
    <citation type="submission" date="2022-09" db="EMBL/GenBank/DDBJ databases">
        <authorList>
            <person name="Palmer J.M."/>
        </authorList>
    </citation>
    <scope>NUCLEOTIDE SEQUENCE [LARGE SCALE GENOMIC DNA]</scope>
    <source>
        <strain evidence="2 3">DSM 7382</strain>
    </source>
</reference>
<dbReference type="Proteomes" id="UP001385951">
    <property type="component" value="Unassembled WGS sequence"/>
</dbReference>
<keyword evidence="3" id="KW-1185">Reference proteome</keyword>
<evidence type="ECO:0000256" key="1">
    <source>
        <dbReference type="SAM" id="MobiDB-lite"/>
    </source>
</evidence>
<feature type="region of interest" description="Disordered" evidence="1">
    <location>
        <begin position="1"/>
        <end position="20"/>
    </location>
</feature>
<gene>
    <name evidence="2" type="ORF">QCA50_000750</name>
</gene>
<organism evidence="2 3">
    <name type="scientific">Cerrena zonata</name>
    <dbReference type="NCBI Taxonomy" id="2478898"/>
    <lineage>
        <taxon>Eukaryota</taxon>
        <taxon>Fungi</taxon>
        <taxon>Dikarya</taxon>
        <taxon>Basidiomycota</taxon>
        <taxon>Agaricomycotina</taxon>
        <taxon>Agaricomycetes</taxon>
        <taxon>Polyporales</taxon>
        <taxon>Cerrenaceae</taxon>
        <taxon>Cerrena</taxon>
    </lineage>
</organism>
<comment type="caution">
    <text evidence="2">The sequence shown here is derived from an EMBL/GenBank/DDBJ whole genome shotgun (WGS) entry which is preliminary data.</text>
</comment>
<protein>
    <submittedName>
        <fullName evidence="2">Uncharacterized protein</fullName>
    </submittedName>
</protein>
<sequence>MAATKRKPDSTQDLLHRHAKVPRLDECEGEGVSSKPSCEPSHASQDTLLSLLDLSTLSTQEEISSRLREIAQSILHGHRLIISQDGKVTEYEILELECYLIKPGYHEDPFTHGSAEQRRSGCWYFHRAPRRTNETDMATRAPTAAGGYRGGSRKGLDLTLGSPVPDIPSRYFTSPSEPQIAPDTSIQAHGGALLRSLRRISDNKVISGPSLLVDEVLRVGKASNISELISKLWDGDTAAFHSLQNTSPRSTAMFFKPITNDGSNKPPVMPPKIYQSPRIGLDLSHSSIPVPANNSIDSIIPVLSHPRGVYVSKPYRFFVHPHLLTANGRGQTFLGVYKALIETETNTPEIQARIVKLMGLSVSSVTKYLEEYRTAKAGGQLKSFVGSSGKGVSASPSSFLKLMGTLERLANITTN</sequence>
<evidence type="ECO:0000313" key="2">
    <source>
        <dbReference type="EMBL" id="KAK7696107.1"/>
    </source>
</evidence>
<proteinExistence type="predicted"/>
<name>A0AAW0GVD0_9APHY</name>
<dbReference type="EMBL" id="JASBNA010000001">
    <property type="protein sequence ID" value="KAK7696107.1"/>
    <property type="molecule type" value="Genomic_DNA"/>
</dbReference>
<accession>A0AAW0GVD0</accession>
<dbReference type="AlphaFoldDB" id="A0AAW0GVD0"/>